<proteinExistence type="predicted"/>
<organism evidence="1 2">
    <name type="scientific">Streptomyces aurantiogriseus</name>
    <dbReference type="NCBI Taxonomy" id="66870"/>
    <lineage>
        <taxon>Bacteria</taxon>
        <taxon>Bacillati</taxon>
        <taxon>Actinomycetota</taxon>
        <taxon>Actinomycetes</taxon>
        <taxon>Kitasatosporales</taxon>
        <taxon>Streptomycetaceae</taxon>
        <taxon>Streptomyces</taxon>
    </lineage>
</organism>
<gene>
    <name evidence="1" type="ORF">GCM10010251_89830</name>
</gene>
<evidence type="ECO:0000313" key="1">
    <source>
        <dbReference type="EMBL" id="GGR59108.1"/>
    </source>
</evidence>
<name>A0A918FPV3_9ACTN</name>
<dbReference type="AlphaFoldDB" id="A0A918FPV3"/>
<evidence type="ECO:0000313" key="2">
    <source>
        <dbReference type="Proteomes" id="UP000658320"/>
    </source>
</evidence>
<accession>A0A918FPV3</accession>
<dbReference type="Proteomes" id="UP000658320">
    <property type="component" value="Unassembled WGS sequence"/>
</dbReference>
<comment type="caution">
    <text evidence="1">The sequence shown here is derived from an EMBL/GenBank/DDBJ whole genome shotgun (WGS) entry which is preliminary data.</text>
</comment>
<reference evidence="1" key="1">
    <citation type="journal article" date="2014" name="Int. J. Syst. Evol. Microbiol.">
        <title>Complete genome sequence of Corynebacterium casei LMG S-19264T (=DSM 44701T), isolated from a smear-ripened cheese.</title>
        <authorList>
            <consortium name="US DOE Joint Genome Institute (JGI-PGF)"/>
            <person name="Walter F."/>
            <person name="Albersmeier A."/>
            <person name="Kalinowski J."/>
            <person name="Ruckert C."/>
        </authorList>
    </citation>
    <scope>NUCLEOTIDE SEQUENCE</scope>
    <source>
        <strain evidence="1">JCM 4346</strain>
    </source>
</reference>
<dbReference type="EMBL" id="BMSX01000037">
    <property type="protein sequence ID" value="GGR59108.1"/>
    <property type="molecule type" value="Genomic_DNA"/>
</dbReference>
<reference evidence="1" key="2">
    <citation type="submission" date="2020-09" db="EMBL/GenBank/DDBJ databases">
        <authorList>
            <person name="Sun Q."/>
            <person name="Ohkuma M."/>
        </authorList>
    </citation>
    <scope>NUCLEOTIDE SEQUENCE</scope>
    <source>
        <strain evidence="1">JCM 4346</strain>
    </source>
</reference>
<sequence>MRARHVETEGFLKEVGGGLQQWAQVGPADIVDDDVESAEDVHRRVRQVCRRLWIAEVRGHDVGLAAGLRHPRGHLGQILFRARGDDHVGASFGECHRCRGADAPAGPGYHGDLVLDLEKVACHAGTVASLSR</sequence>
<keyword evidence="2" id="KW-1185">Reference proteome</keyword>
<protein>
    <submittedName>
        <fullName evidence="1">Uncharacterized protein</fullName>
    </submittedName>
</protein>